<keyword evidence="1" id="KW-0472">Membrane</keyword>
<keyword evidence="1" id="KW-1133">Transmembrane helix</keyword>
<reference evidence="2 3" key="1">
    <citation type="submission" date="2019-04" db="EMBL/GenBank/DDBJ databases">
        <authorList>
            <person name="Jiang L."/>
        </authorList>
    </citation>
    <scope>NUCLEOTIDE SEQUENCE [LARGE SCALE GENOMIC DNA]</scope>
    <source>
        <strain evidence="2 3">YIM 131853</strain>
    </source>
</reference>
<feature type="transmembrane region" description="Helical" evidence="1">
    <location>
        <begin position="110"/>
        <end position="127"/>
    </location>
</feature>
<evidence type="ECO:0000256" key="1">
    <source>
        <dbReference type="SAM" id="Phobius"/>
    </source>
</evidence>
<keyword evidence="3" id="KW-1185">Reference proteome</keyword>
<evidence type="ECO:0000313" key="2">
    <source>
        <dbReference type="EMBL" id="THG32888.1"/>
    </source>
</evidence>
<dbReference type="Pfam" id="PF10990">
    <property type="entry name" value="DUF2809"/>
    <property type="match status" value="1"/>
</dbReference>
<proteinExistence type="predicted"/>
<accession>A0A4S4FRG0</accession>
<organism evidence="2 3">
    <name type="scientific">Naasia lichenicola</name>
    <dbReference type="NCBI Taxonomy" id="2565933"/>
    <lineage>
        <taxon>Bacteria</taxon>
        <taxon>Bacillati</taxon>
        <taxon>Actinomycetota</taxon>
        <taxon>Actinomycetes</taxon>
        <taxon>Micrococcales</taxon>
        <taxon>Microbacteriaceae</taxon>
        <taxon>Naasia</taxon>
    </lineage>
</organism>
<feature type="transmembrane region" description="Helical" evidence="1">
    <location>
        <begin position="44"/>
        <end position="62"/>
    </location>
</feature>
<dbReference type="AlphaFoldDB" id="A0A4S4FRG0"/>
<feature type="transmembrane region" description="Helical" evidence="1">
    <location>
        <begin position="69"/>
        <end position="90"/>
    </location>
</feature>
<keyword evidence="1" id="KW-0812">Transmembrane</keyword>
<dbReference type="Proteomes" id="UP000309133">
    <property type="component" value="Unassembled WGS sequence"/>
</dbReference>
<dbReference type="EMBL" id="SSSM01000001">
    <property type="protein sequence ID" value="THG32888.1"/>
    <property type="molecule type" value="Genomic_DNA"/>
</dbReference>
<sequence>MPAPPSRRPARSRVRVLVAGLVVLALGLLSTRLLDGVAGDVVGGGLYALLVYLAIAFGLPRISAIADAITTFVVCALIELWQLTGMPAQLAEAFPPAALLFGTTFTLADLPPYAVGALAGVAIDRLLRRIRR</sequence>
<protein>
    <submittedName>
        <fullName evidence="2">DUF2809 domain-containing protein</fullName>
    </submittedName>
</protein>
<dbReference type="InterPro" id="IPR021257">
    <property type="entry name" value="DUF2809"/>
</dbReference>
<comment type="caution">
    <text evidence="2">The sequence shown here is derived from an EMBL/GenBank/DDBJ whole genome shotgun (WGS) entry which is preliminary data.</text>
</comment>
<gene>
    <name evidence="2" type="ORF">E6C64_00470</name>
</gene>
<evidence type="ECO:0000313" key="3">
    <source>
        <dbReference type="Proteomes" id="UP000309133"/>
    </source>
</evidence>
<name>A0A4S4FRG0_9MICO</name>